<dbReference type="InParanoid" id="A0A3N0V9A8"/>
<comment type="caution">
    <text evidence="11">The sequence shown here is derived from an EMBL/GenBank/DDBJ whole genome shotgun (WGS) entry which is preliminary data.</text>
</comment>
<comment type="similarity">
    <text evidence="7">Belongs to the YfgM family.</text>
</comment>
<keyword evidence="3 9" id="KW-0812">Transmembrane</keyword>
<evidence type="ECO:0000256" key="2">
    <source>
        <dbReference type="ARBA" id="ARBA00022475"/>
    </source>
</evidence>
<reference evidence="11 12" key="1">
    <citation type="submission" date="2018-10" db="EMBL/GenBank/DDBJ databases">
        <authorList>
            <person name="Chen W.-M."/>
        </authorList>
    </citation>
    <scope>NUCLEOTIDE SEQUENCE [LARGE SCALE GENOMIC DNA]</scope>
    <source>
        <strain evidence="11 12">THS-13</strain>
    </source>
</reference>
<evidence type="ECO:0000256" key="9">
    <source>
        <dbReference type="SAM" id="Phobius"/>
    </source>
</evidence>
<name>A0A3N0V9A8_9GAMM</name>
<dbReference type="PANTHER" id="PTHR38035">
    <property type="entry name" value="UPF0070 PROTEIN YFGM"/>
    <property type="match status" value="1"/>
</dbReference>
<evidence type="ECO:0000256" key="8">
    <source>
        <dbReference type="ARBA" id="ARBA00024235"/>
    </source>
</evidence>
<keyword evidence="6" id="KW-0143">Chaperone</keyword>
<keyword evidence="4 9" id="KW-1133">Transmembrane helix</keyword>
<dbReference type="Gene3D" id="1.25.40.10">
    <property type="entry name" value="Tetratricopeptide repeat domain"/>
    <property type="match status" value="1"/>
</dbReference>
<proteinExistence type="inferred from homology"/>
<protein>
    <recommendedName>
        <fullName evidence="8">Ancillary SecYEG translocon subunit</fullName>
    </recommendedName>
</protein>
<dbReference type="PANTHER" id="PTHR38035:SF1">
    <property type="entry name" value="ANCILLARY SECYEG TRANSLOCON SUBUNIT"/>
    <property type="match status" value="1"/>
</dbReference>
<keyword evidence="12" id="KW-1185">Reference proteome</keyword>
<evidence type="ECO:0000313" key="11">
    <source>
        <dbReference type="EMBL" id="ROH89194.1"/>
    </source>
</evidence>
<dbReference type="SUPFAM" id="SSF48452">
    <property type="entry name" value="TPR-like"/>
    <property type="match status" value="1"/>
</dbReference>
<accession>A0A3N0V9A8</accession>
<evidence type="ECO:0000256" key="6">
    <source>
        <dbReference type="ARBA" id="ARBA00023186"/>
    </source>
</evidence>
<dbReference type="FunCoup" id="A0A3N0V9A8">
    <property type="interactions" value="66"/>
</dbReference>
<evidence type="ECO:0000256" key="7">
    <source>
        <dbReference type="ARBA" id="ARBA00024197"/>
    </source>
</evidence>
<evidence type="ECO:0000256" key="3">
    <source>
        <dbReference type="ARBA" id="ARBA00022692"/>
    </source>
</evidence>
<dbReference type="AlphaFoldDB" id="A0A3N0V9A8"/>
<organism evidence="11 12">
    <name type="scientific">Stagnimonas aquatica</name>
    <dbReference type="NCBI Taxonomy" id="2689987"/>
    <lineage>
        <taxon>Bacteria</taxon>
        <taxon>Pseudomonadati</taxon>
        <taxon>Pseudomonadota</taxon>
        <taxon>Gammaproteobacteria</taxon>
        <taxon>Nevskiales</taxon>
        <taxon>Nevskiaceae</taxon>
        <taxon>Stagnimonas</taxon>
    </lineage>
</organism>
<sequence>MSHYDDEAQAEQIKNWWRENWMPLAAGLVLGLGGIFGWEQWKDHQQVRAGEAARMFEDLKTALVADKADEARSIGDKLKTDYANTPYAAQAMLRLAQHAVERSRYDEALPPLAWVADNAADQELRPLAKLREARVLAQQGKFDEALSRLDGVGESYAALVEELRGDIKLAQGDRKAARGAFEKALAASDAAAANRETLQRKIDDLADAA</sequence>
<evidence type="ECO:0000256" key="5">
    <source>
        <dbReference type="ARBA" id="ARBA00023136"/>
    </source>
</evidence>
<gene>
    <name evidence="11" type="ORF">ED208_12385</name>
</gene>
<dbReference type="InterPro" id="IPR026039">
    <property type="entry name" value="YfgM"/>
</dbReference>
<keyword evidence="2" id="KW-1003">Cell membrane</keyword>
<evidence type="ECO:0000313" key="12">
    <source>
        <dbReference type="Proteomes" id="UP000282106"/>
    </source>
</evidence>
<dbReference type="Pfam" id="PF09976">
    <property type="entry name" value="TPR_21"/>
    <property type="match status" value="1"/>
</dbReference>
<feature type="transmembrane region" description="Helical" evidence="9">
    <location>
        <begin position="20"/>
        <end position="38"/>
    </location>
</feature>
<dbReference type="RefSeq" id="WP_123212216.1">
    <property type="nucleotide sequence ID" value="NZ_RJVO01000005.1"/>
</dbReference>
<evidence type="ECO:0000259" key="10">
    <source>
        <dbReference type="Pfam" id="PF09976"/>
    </source>
</evidence>
<comment type="subcellular location">
    <subcellularLocation>
        <location evidence="1">Cell membrane</location>
        <topology evidence="1">Single-pass type II membrane protein</topology>
    </subcellularLocation>
</comment>
<dbReference type="Proteomes" id="UP000282106">
    <property type="component" value="Unassembled WGS sequence"/>
</dbReference>
<dbReference type="GO" id="GO:0005886">
    <property type="term" value="C:plasma membrane"/>
    <property type="evidence" value="ECO:0007669"/>
    <property type="project" value="UniProtKB-SubCell"/>
</dbReference>
<dbReference type="EMBL" id="RJVO01000005">
    <property type="protein sequence ID" value="ROH89194.1"/>
    <property type="molecule type" value="Genomic_DNA"/>
</dbReference>
<feature type="domain" description="Ancillary SecYEG translocon subunit/Cell division coordinator CpoB TPR" evidence="10">
    <location>
        <begin position="14"/>
        <end position="206"/>
    </location>
</feature>
<keyword evidence="5 9" id="KW-0472">Membrane</keyword>
<evidence type="ECO:0000256" key="4">
    <source>
        <dbReference type="ARBA" id="ARBA00022989"/>
    </source>
</evidence>
<dbReference type="GO" id="GO:0044877">
    <property type="term" value="F:protein-containing complex binding"/>
    <property type="evidence" value="ECO:0007669"/>
    <property type="project" value="InterPro"/>
</dbReference>
<evidence type="ECO:0000256" key="1">
    <source>
        <dbReference type="ARBA" id="ARBA00004401"/>
    </source>
</evidence>
<dbReference type="InterPro" id="IPR018704">
    <property type="entry name" value="SecYEG/CpoB_TPR"/>
</dbReference>
<dbReference type="PIRSF" id="PIRSF006170">
    <property type="entry name" value="YfgM"/>
    <property type="match status" value="1"/>
</dbReference>
<dbReference type="InterPro" id="IPR011990">
    <property type="entry name" value="TPR-like_helical_dom_sf"/>
</dbReference>